<evidence type="ECO:0000259" key="3">
    <source>
        <dbReference type="Pfam" id="PF07715"/>
    </source>
</evidence>
<keyword evidence="1" id="KW-0732">Signal</keyword>
<feature type="domain" description="TonB-dependent receptor plug" evidence="3">
    <location>
        <begin position="631"/>
        <end position="705"/>
    </location>
</feature>
<evidence type="ECO:0000313" key="5">
    <source>
        <dbReference type="Proteomes" id="UP001416393"/>
    </source>
</evidence>
<comment type="caution">
    <text evidence="4">The sequence shown here is derived from an EMBL/GenBank/DDBJ whole genome shotgun (WGS) entry which is preliminary data.</text>
</comment>
<keyword evidence="2" id="KW-0813">Transport</keyword>
<dbReference type="Proteomes" id="UP001416393">
    <property type="component" value="Unassembled WGS sequence"/>
</dbReference>
<organism evidence="4 5">
    <name type="scientific">Mariniflexile soesokkakense</name>
    <dbReference type="NCBI Taxonomy" id="1343160"/>
    <lineage>
        <taxon>Bacteria</taxon>
        <taxon>Pseudomonadati</taxon>
        <taxon>Bacteroidota</taxon>
        <taxon>Flavobacteriia</taxon>
        <taxon>Flavobacteriales</taxon>
        <taxon>Flavobacteriaceae</taxon>
        <taxon>Mariniflexile</taxon>
    </lineage>
</organism>
<evidence type="ECO:0000313" key="4">
    <source>
        <dbReference type="EMBL" id="MEN3323758.1"/>
    </source>
</evidence>
<keyword evidence="2" id="KW-1134">Transmembrane beta strand</keyword>
<keyword evidence="5" id="KW-1185">Reference proteome</keyword>
<evidence type="ECO:0000256" key="1">
    <source>
        <dbReference type="ARBA" id="ARBA00022729"/>
    </source>
</evidence>
<keyword evidence="2" id="KW-0812">Transmembrane</keyword>
<dbReference type="InterPro" id="IPR039426">
    <property type="entry name" value="TonB-dep_rcpt-like"/>
</dbReference>
<keyword evidence="2" id="KW-0998">Cell outer membrane</keyword>
<dbReference type="InterPro" id="IPR012910">
    <property type="entry name" value="Plug_dom"/>
</dbReference>
<dbReference type="PROSITE" id="PS52016">
    <property type="entry name" value="TONB_DEPENDENT_REC_3"/>
    <property type="match status" value="1"/>
</dbReference>
<gene>
    <name evidence="4" type="ORF">VP395_08470</name>
</gene>
<protein>
    <submittedName>
        <fullName evidence="4">TonB-dependent receptor plug domain-containing protein</fullName>
    </submittedName>
</protein>
<dbReference type="RefSeq" id="WP_346241452.1">
    <property type="nucleotide sequence ID" value="NZ_JAZHYP010000003.1"/>
</dbReference>
<comment type="similarity">
    <text evidence="2">Belongs to the TonB-dependent receptor family.</text>
</comment>
<dbReference type="PANTHER" id="PTHR30069">
    <property type="entry name" value="TONB-DEPENDENT OUTER MEMBRANE RECEPTOR"/>
    <property type="match status" value="1"/>
</dbReference>
<name>A0ABV0AA91_9FLAO</name>
<accession>A0ABV0AA91</accession>
<comment type="subcellular location">
    <subcellularLocation>
        <location evidence="2">Cell outer membrane</location>
        <topology evidence="2">Multi-pass membrane protein</topology>
    </subcellularLocation>
</comment>
<dbReference type="EMBL" id="JAZHYP010000003">
    <property type="protein sequence ID" value="MEN3323758.1"/>
    <property type="molecule type" value="Genomic_DNA"/>
</dbReference>
<reference evidence="4 5" key="1">
    <citation type="submission" date="2024-01" db="EMBL/GenBank/DDBJ databases">
        <title>Mariniflexile litorale sp. nov., isolated from the shallow sediments of the Sea of Japan.</title>
        <authorList>
            <person name="Romanenko L."/>
            <person name="Bystritskaya E."/>
            <person name="Isaeva M."/>
        </authorList>
    </citation>
    <scope>NUCLEOTIDE SEQUENCE [LARGE SCALE GENOMIC DNA]</scope>
    <source>
        <strain evidence="4 5">KCTC 32427</strain>
    </source>
</reference>
<dbReference type="PANTHER" id="PTHR30069:SF29">
    <property type="entry name" value="HEMOGLOBIN AND HEMOGLOBIN-HAPTOGLOBIN-BINDING PROTEIN 1-RELATED"/>
    <property type="match status" value="1"/>
</dbReference>
<dbReference type="SUPFAM" id="SSF56935">
    <property type="entry name" value="Porins"/>
    <property type="match status" value="1"/>
</dbReference>
<dbReference type="Gene3D" id="2.170.130.10">
    <property type="entry name" value="TonB-dependent receptor, plug domain"/>
    <property type="match status" value="1"/>
</dbReference>
<evidence type="ECO:0000256" key="2">
    <source>
        <dbReference type="PROSITE-ProRule" id="PRU01360"/>
    </source>
</evidence>
<dbReference type="Pfam" id="PF07715">
    <property type="entry name" value="Plug"/>
    <property type="match status" value="1"/>
</dbReference>
<dbReference type="InterPro" id="IPR037066">
    <property type="entry name" value="Plug_dom_sf"/>
</dbReference>
<keyword evidence="4" id="KW-0675">Receptor</keyword>
<proteinExistence type="inferred from homology"/>
<sequence length="812" mass="91239">MLNSLNRITKQLLKCFLVFFTTTILLNAQEKKSIPKIEKVYIHTDRTCYTLGESLWYKAYSVYAYNHILFNESNILYVELISPDSKIISRNKTPLENGLGHGDFKLTDSIGIKKPGTYQIRAYTNYSRNFGNDFVFEKEIEVIDVFEKQKEAKETAGKLKPRKADENVIGSSEKSPNIQFFPEGGSLVNSVQSVVAFKAVDDYGNPIKVEGKVFDANEELVAMFLSSHDGMGKFQMEPQAGKAYHAKVSISDGRLISVPLPKVNETGYLLSFKNVQGKDIITIKTNKETLTETPQALLTFVCTTRGASYFEGSLPLTSTTLSFELPKSEIADGITQITLYDANLRPQSERLVYIEKEHDLQVSVTTNKKVYKPLEQVMVNVSSKTSTGNLVPASFSLSCTDTNGQNDTKDYGTNISSYFLMESDIKGNVHNPSYYFDSSNPKRLYHLDLLLLTQGWRDFLWKEMPKMNDTIYYKPEKGFTVSGRVKQLFGNKPKINSNMTLALMGKTGINIFDTQTDSLGIFKFENLMFYGTTNMFLNSKDDKGKGKGEIIAFPFEQNPMPVEFKKQSTSIPLITEIIKETMLKKYVNYGIAPENILDEVEIIAKKKNSTPSLYGIPDFSYVVGDETPVFNDIYQLIQYNIPGVIVDGDSIRFMRFNGAAHIILDGFPINDSSQINFILPDNVEKIDAIKGPSAAIFGSEGANGVIAIYTKDPTANVQSKKEYHNINQRIEGFYDARVFYSPDPNKPSLEMDNTDAVRNTLFWNPYVHPDQTGTSRATYYNSKVETTVKVTLEGITATGIPVVVKTDYIIKN</sequence>
<keyword evidence="2" id="KW-0472">Membrane</keyword>
<dbReference type="Gene3D" id="2.60.40.1930">
    <property type="match status" value="1"/>
</dbReference>